<keyword evidence="2" id="KW-1185">Reference proteome</keyword>
<dbReference type="Proteomes" id="UP001151752">
    <property type="component" value="Unassembled WGS sequence"/>
</dbReference>
<dbReference type="EMBL" id="JAPFFM010001062">
    <property type="protein sequence ID" value="KAJ6670164.1"/>
    <property type="molecule type" value="Genomic_DNA"/>
</dbReference>
<reference evidence="1" key="1">
    <citation type="submission" date="2022-11" db="EMBL/GenBank/DDBJ databases">
        <authorList>
            <person name="Hyden B.L."/>
            <person name="Feng K."/>
            <person name="Yates T."/>
            <person name="Jawdy S."/>
            <person name="Smart L.B."/>
            <person name="Muchero W."/>
        </authorList>
    </citation>
    <scope>NUCLEOTIDE SEQUENCE</scope>
    <source>
        <tissue evidence="1">Shoot tip</tissue>
    </source>
</reference>
<protein>
    <submittedName>
        <fullName evidence="1">Uncharacterized protein</fullName>
    </submittedName>
</protein>
<dbReference type="InterPro" id="IPR011009">
    <property type="entry name" value="Kinase-like_dom_sf"/>
</dbReference>
<comment type="caution">
    <text evidence="1">The sequence shown here is derived from an EMBL/GenBank/DDBJ whole genome shotgun (WGS) entry which is preliminary data.</text>
</comment>
<dbReference type="SUPFAM" id="SSF56112">
    <property type="entry name" value="Protein kinase-like (PK-like)"/>
    <property type="match status" value="1"/>
</dbReference>
<dbReference type="AlphaFoldDB" id="A0A9Q0NHV2"/>
<proteinExistence type="predicted"/>
<gene>
    <name evidence="1" type="ORF">OIU74_004547</name>
</gene>
<sequence>MELGPQSAEQCVSTATSGSQAWLQSNSLIFNSILQLFLIVSDVTPLTDFSGTPNWMAPEVINYSDTVSDHEDKEEIWVVFDSHDHEKHNNDFNNKKFSKEFKDMVVSCLDPSAD</sequence>
<reference evidence="1" key="2">
    <citation type="journal article" date="2023" name="Int. J. Mol. Sci.">
        <title>De Novo Assembly and Annotation of 11 Diverse Shrub Willow (Salix) Genomes Reveals Novel Gene Organization in Sex-Linked Regions.</title>
        <authorList>
            <person name="Hyden B."/>
            <person name="Feng K."/>
            <person name="Yates T.B."/>
            <person name="Jawdy S."/>
            <person name="Cereghino C."/>
            <person name="Smart L.B."/>
            <person name="Muchero W."/>
        </authorList>
    </citation>
    <scope>NUCLEOTIDE SEQUENCE</scope>
    <source>
        <tissue evidence="1">Shoot tip</tissue>
    </source>
</reference>
<accession>A0A9Q0NHV2</accession>
<evidence type="ECO:0000313" key="2">
    <source>
        <dbReference type="Proteomes" id="UP001151752"/>
    </source>
</evidence>
<name>A0A9Q0NHV2_9ROSI</name>
<organism evidence="1 2">
    <name type="scientific">Salix koriyanagi</name>
    <dbReference type="NCBI Taxonomy" id="2511006"/>
    <lineage>
        <taxon>Eukaryota</taxon>
        <taxon>Viridiplantae</taxon>
        <taxon>Streptophyta</taxon>
        <taxon>Embryophyta</taxon>
        <taxon>Tracheophyta</taxon>
        <taxon>Spermatophyta</taxon>
        <taxon>Magnoliopsida</taxon>
        <taxon>eudicotyledons</taxon>
        <taxon>Gunneridae</taxon>
        <taxon>Pentapetalae</taxon>
        <taxon>rosids</taxon>
        <taxon>fabids</taxon>
        <taxon>Malpighiales</taxon>
        <taxon>Salicaceae</taxon>
        <taxon>Saliceae</taxon>
        <taxon>Salix</taxon>
    </lineage>
</organism>
<evidence type="ECO:0000313" key="1">
    <source>
        <dbReference type="EMBL" id="KAJ6670164.1"/>
    </source>
</evidence>